<keyword evidence="4 7" id="KW-1133">Transmembrane helix</keyword>
<evidence type="ECO:0000256" key="2">
    <source>
        <dbReference type="ARBA" id="ARBA00022475"/>
    </source>
</evidence>
<feature type="compositionally biased region" description="Basic residues" evidence="6">
    <location>
        <begin position="350"/>
        <end position="360"/>
    </location>
</feature>
<reference evidence="9" key="1">
    <citation type="journal article" date="2019" name="Int. J. Syst. Evol. Microbiol.">
        <title>The Global Catalogue of Microorganisms (GCM) 10K type strain sequencing project: providing services to taxonomists for standard genome sequencing and annotation.</title>
        <authorList>
            <consortium name="The Broad Institute Genomics Platform"/>
            <consortium name="The Broad Institute Genome Sequencing Center for Infectious Disease"/>
            <person name="Wu L."/>
            <person name="Ma J."/>
        </authorList>
    </citation>
    <scope>NUCLEOTIDE SEQUENCE [LARGE SCALE GENOMIC DNA]</scope>
    <source>
        <strain evidence="9">JCM 3369</strain>
    </source>
</reference>
<feature type="transmembrane region" description="Helical" evidence="7">
    <location>
        <begin position="242"/>
        <end position="264"/>
    </location>
</feature>
<evidence type="ECO:0000256" key="6">
    <source>
        <dbReference type="SAM" id="MobiDB-lite"/>
    </source>
</evidence>
<dbReference type="RefSeq" id="WP_122824066.1">
    <property type="nucleotide sequence ID" value="NZ_CP033325.1"/>
</dbReference>
<organism evidence="8 9">
    <name type="scientific">Georgenia faecalis</name>
    <dbReference type="NCBI Taxonomy" id="2483799"/>
    <lineage>
        <taxon>Bacteria</taxon>
        <taxon>Bacillati</taxon>
        <taxon>Actinomycetota</taxon>
        <taxon>Actinomycetes</taxon>
        <taxon>Micrococcales</taxon>
        <taxon>Bogoriellaceae</taxon>
        <taxon>Georgenia</taxon>
    </lineage>
</organism>
<keyword evidence="3 7" id="KW-0812">Transmembrane</keyword>
<evidence type="ECO:0000256" key="5">
    <source>
        <dbReference type="ARBA" id="ARBA00023136"/>
    </source>
</evidence>
<evidence type="ECO:0000256" key="7">
    <source>
        <dbReference type="SAM" id="Phobius"/>
    </source>
</evidence>
<accession>A0ABV9D8L0</accession>
<sequence>MANSRQSEGQEARGRTAADPDDDRKPDAPSDLTKPSWGYTLRKTIREFLSDQCTDLAAALTYYAVLSIFPALIALVSLLSLVGQAQSTTDTILDMASDFVPEDALEQLRPIIESLTSAPGAGLALIIGILTALWTASNYVNAFGRAMNRIYEVPEGRPVWKLRPIMYGITALLLVLVALVGLMLVLSGPVAQAVGDAVGLGSTAVTVWNIAKWPVVLLAIIVIVALLYYFTPNVKQPKFRWISVGAVIAIVVAIIASVGFGFYVSKFGSYDATYGALAGVIIFLFWLWIMNAVLLFGAELDAELERARELQGGIAAEETIQLPPRDTKASDKKAEQERKDVERGRDLRRTAGRRAKAKDE</sequence>
<feature type="region of interest" description="Disordered" evidence="6">
    <location>
        <begin position="315"/>
        <end position="360"/>
    </location>
</feature>
<keyword evidence="5 7" id="KW-0472">Membrane</keyword>
<protein>
    <submittedName>
        <fullName evidence="8">YihY/virulence factor BrkB family protein</fullName>
    </submittedName>
</protein>
<dbReference type="PANTHER" id="PTHR30213">
    <property type="entry name" value="INNER MEMBRANE PROTEIN YHJD"/>
    <property type="match status" value="1"/>
</dbReference>
<dbReference type="Proteomes" id="UP001595955">
    <property type="component" value="Unassembled WGS sequence"/>
</dbReference>
<dbReference type="InterPro" id="IPR017039">
    <property type="entry name" value="Virul_fac_BrkB"/>
</dbReference>
<dbReference type="NCBIfam" id="TIGR00765">
    <property type="entry name" value="yihY_not_rbn"/>
    <property type="match status" value="1"/>
</dbReference>
<feature type="transmembrane region" description="Helical" evidence="7">
    <location>
        <begin position="123"/>
        <end position="144"/>
    </location>
</feature>
<dbReference type="EMBL" id="JBHSGF010000004">
    <property type="protein sequence ID" value="MFC4555070.1"/>
    <property type="molecule type" value="Genomic_DNA"/>
</dbReference>
<evidence type="ECO:0000256" key="4">
    <source>
        <dbReference type="ARBA" id="ARBA00022989"/>
    </source>
</evidence>
<feature type="compositionally biased region" description="Basic and acidic residues" evidence="6">
    <location>
        <begin position="8"/>
        <end position="28"/>
    </location>
</feature>
<feature type="transmembrane region" description="Helical" evidence="7">
    <location>
        <begin position="276"/>
        <end position="298"/>
    </location>
</feature>
<comment type="caution">
    <text evidence="8">The sequence shown here is derived from an EMBL/GenBank/DDBJ whole genome shotgun (WGS) entry which is preliminary data.</text>
</comment>
<dbReference type="PANTHER" id="PTHR30213:SF0">
    <property type="entry name" value="UPF0761 MEMBRANE PROTEIN YIHY"/>
    <property type="match status" value="1"/>
</dbReference>
<feature type="compositionally biased region" description="Basic and acidic residues" evidence="6">
    <location>
        <begin position="325"/>
        <end position="349"/>
    </location>
</feature>
<feature type="transmembrane region" description="Helical" evidence="7">
    <location>
        <begin position="165"/>
        <end position="190"/>
    </location>
</feature>
<evidence type="ECO:0000313" key="8">
    <source>
        <dbReference type="EMBL" id="MFC4555070.1"/>
    </source>
</evidence>
<evidence type="ECO:0000256" key="1">
    <source>
        <dbReference type="ARBA" id="ARBA00004651"/>
    </source>
</evidence>
<name>A0ABV9D8L0_9MICO</name>
<keyword evidence="9" id="KW-1185">Reference proteome</keyword>
<proteinExistence type="predicted"/>
<evidence type="ECO:0000256" key="3">
    <source>
        <dbReference type="ARBA" id="ARBA00022692"/>
    </source>
</evidence>
<feature type="transmembrane region" description="Helical" evidence="7">
    <location>
        <begin position="210"/>
        <end position="230"/>
    </location>
</feature>
<dbReference type="PIRSF" id="PIRSF035875">
    <property type="entry name" value="RNase_BN"/>
    <property type="match status" value="1"/>
</dbReference>
<gene>
    <name evidence="8" type="ORF">ACFO3F_07400</name>
</gene>
<evidence type="ECO:0000313" key="9">
    <source>
        <dbReference type="Proteomes" id="UP001595955"/>
    </source>
</evidence>
<feature type="transmembrane region" description="Helical" evidence="7">
    <location>
        <begin position="56"/>
        <end position="79"/>
    </location>
</feature>
<dbReference type="Pfam" id="PF03631">
    <property type="entry name" value="Virul_fac_BrkB"/>
    <property type="match status" value="1"/>
</dbReference>
<feature type="region of interest" description="Disordered" evidence="6">
    <location>
        <begin position="1"/>
        <end position="35"/>
    </location>
</feature>
<keyword evidence="2" id="KW-1003">Cell membrane</keyword>
<comment type="subcellular location">
    <subcellularLocation>
        <location evidence="1">Cell membrane</location>
        <topology evidence="1">Multi-pass membrane protein</topology>
    </subcellularLocation>
</comment>